<reference evidence="3 4" key="1">
    <citation type="journal article" date="2024" name="G3 (Bethesda)">
        <title>A hybrid genome assembly of the endangered aye-aye (Daubentonia madagascariensis).</title>
        <authorList>
            <person name="Versoza C.J."/>
            <person name="Pfeifer S.P."/>
        </authorList>
    </citation>
    <scope>NUCLEOTIDE SEQUENCE [LARGE SCALE GENOMIC DNA]</scope>
    <source>
        <strain evidence="3">6821</strain>
    </source>
</reference>
<dbReference type="EMBL" id="JBFSEQ010000002">
    <property type="protein sequence ID" value="KAL2789652.1"/>
    <property type="molecule type" value="Genomic_DNA"/>
</dbReference>
<proteinExistence type="predicted"/>
<feature type="non-terminal residue" evidence="3">
    <location>
        <position position="1"/>
    </location>
</feature>
<organism evidence="3 4">
    <name type="scientific">Daubentonia madagascariensis</name>
    <name type="common">Aye-aye</name>
    <name type="synonym">Sciurus madagascariensis</name>
    <dbReference type="NCBI Taxonomy" id="31869"/>
    <lineage>
        <taxon>Eukaryota</taxon>
        <taxon>Metazoa</taxon>
        <taxon>Chordata</taxon>
        <taxon>Craniata</taxon>
        <taxon>Vertebrata</taxon>
        <taxon>Euteleostomi</taxon>
        <taxon>Mammalia</taxon>
        <taxon>Eutheria</taxon>
        <taxon>Euarchontoglires</taxon>
        <taxon>Primates</taxon>
        <taxon>Strepsirrhini</taxon>
        <taxon>Chiromyiformes</taxon>
        <taxon>Daubentoniidae</taxon>
        <taxon>Daubentonia</taxon>
    </lineage>
</organism>
<sequence>WRPWQRKVSWLCVRVLIGPLLLLEKFLGPLRRDKETGFHKGLGWVQFSTEEQLQNALQQENHIIDGVK</sequence>
<keyword evidence="1" id="KW-0732">Signal</keyword>
<evidence type="ECO:0000313" key="3">
    <source>
        <dbReference type="EMBL" id="KAL2789652.1"/>
    </source>
</evidence>
<dbReference type="SUPFAM" id="SSF54928">
    <property type="entry name" value="RNA-binding domain, RBD"/>
    <property type="match status" value="1"/>
</dbReference>
<keyword evidence="4" id="KW-1185">Reference proteome</keyword>
<protein>
    <submittedName>
        <fullName evidence="3">SRA stem-loop-interacting RNA-binding protein, mitochondrial isoform 2</fullName>
    </submittedName>
</protein>
<dbReference type="AlphaFoldDB" id="A0ABD2ETJ4"/>
<evidence type="ECO:0000259" key="2">
    <source>
        <dbReference type="Pfam" id="PF00076"/>
    </source>
</evidence>
<accession>A0ABD2ETJ4</accession>
<feature type="signal peptide" evidence="1">
    <location>
        <begin position="1"/>
        <end position="23"/>
    </location>
</feature>
<dbReference type="InterPro" id="IPR000504">
    <property type="entry name" value="RRM_dom"/>
</dbReference>
<dbReference type="Pfam" id="PF00076">
    <property type="entry name" value="RRM_1"/>
    <property type="match status" value="1"/>
</dbReference>
<dbReference type="InterPro" id="IPR012677">
    <property type="entry name" value="Nucleotide-bd_a/b_plait_sf"/>
</dbReference>
<name>A0ABD2ETJ4_DAUMA</name>
<comment type="caution">
    <text evidence="3">The sequence shown here is derived from an EMBL/GenBank/DDBJ whole genome shotgun (WGS) entry which is preliminary data.</text>
</comment>
<feature type="non-terminal residue" evidence="3">
    <location>
        <position position="68"/>
    </location>
</feature>
<dbReference type="Gene3D" id="3.30.70.330">
    <property type="match status" value="1"/>
</dbReference>
<evidence type="ECO:0000256" key="1">
    <source>
        <dbReference type="SAM" id="SignalP"/>
    </source>
</evidence>
<evidence type="ECO:0000313" key="4">
    <source>
        <dbReference type="Proteomes" id="UP001610411"/>
    </source>
</evidence>
<feature type="chain" id="PRO_5044854876" evidence="1">
    <location>
        <begin position="24"/>
        <end position="68"/>
    </location>
</feature>
<feature type="domain" description="RRM" evidence="2">
    <location>
        <begin position="31"/>
        <end position="63"/>
    </location>
</feature>
<dbReference type="Proteomes" id="UP001610411">
    <property type="component" value="Unassembled WGS sequence"/>
</dbReference>
<gene>
    <name evidence="3" type="ORF">WCI35_004605</name>
</gene>
<dbReference type="InterPro" id="IPR035979">
    <property type="entry name" value="RBD_domain_sf"/>
</dbReference>